<dbReference type="InterPro" id="IPR051115">
    <property type="entry name" value="LAPTM_transporter"/>
</dbReference>
<name>A0ABD0LWZ4_9CAEN</name>
<sequence>MMDIFALGMVILLSIRPDILTPANQPGSIRGPEFDGLKPQDFSSDDFEHIMQDAEQEARRITREDLCMAYAITLISLMSAVALMYGVIKHRPGYMIPFFCLHVFLFCLSCLTLVSYFTYAPRFNVKTWIRDSGMDKMPGMEDVMQIDSDYLMFFVVTMLILALCIKAYLIGMIWACYKYVQQVVVARSMTREYQVDPDTEMLLPPRYEDAIKMQGATQPPPPPYTQ</sequence>
<keyword evidence="8" id="KW-0732">Signal</keyword>
<evidence type="ECO:0000256" key="8">
    <source>
        <dbReference type="SAM" id="SignalP"/>
    </source>
</evidence>
<dbReference type="PANTHER" id="PTHR12479:SF10">
    <property type="entry name" value="LYSOSOMAL-ASSOCIATED TRANSMEMBRANE PROTEIN"/>
    <property type="match status" value="1"/>
</dbReference>
<gene>
    <name evidence="10" type="ORF">BaRGS_00004764</name>
</gene>
<evidence type="ECO:0000259" key="9">
    <source>
        <dbReference type="Pfam" id="PF22954"/>
    </source>
</evidence>
<feature type="transmembrane region" description="Helical" evidence="7">
    <location>
        <begin position="95"/>
        <end position="119"/>
    </location>
</feature>
<evidence type="ECO:0000256" key="5">
    <source>
        <dbReference type="ARBA" id="ARBA00022989"/>
    </source>
</evidence>
<evidence type="ECO:0000256" key="4">
    <source>
        <dbReference type="ARBA" id="ARBA00022692"/>
    </source>
</evidence>
<accession>A0ABD0LWZ4</accession>
<organism evidence="10 11">
    <name type="scientific">Batillaria attramentaria</name>
    <dbReference type="NCBI Taxonomy" id="370345"/>
    <lineage>
        <taxon>Eukaryota</taxon>
        <taxon>Metazoa</taxon>
        <taxon>Spiralia</taxon>
        <taxon>Lophotrochozoa</taxon>
        <taxon>Mollusca</taxon>
        <taxon>Gastropoda</taxon>
        <taxon>Caenogastropoda</taxon>
        <taxon>Sorbeoconcha</taxon>
        <taxon>Cerithioidea</taxon>
        <taxon>Batillariidae</taxon>
        <taxon>Batillaria</taxon>
    </lineage>
</organism>
<dbReference type="AlphaFoldDB" id="A0ABD0LWZ4"/>
<feature type="transmembrane region" description="Helical" evidence="7">
    <location>
        <begin position="68"/>
        <end position="88"/>
    </location>
</feature>
<dbReference type="GO" id="GO:0012505">
    <property type="term" value="C:endomembrane system"/>
    <property type="evidence" value="ECO:0007669"/>
    <property type="project" value="UniProtKB-SubCell"/>
</dbReference>
<keyword evidence="11" id="KW-1185">Reference proteome</keyword>
<feature type="domain" description="DUF7027" evidence="9">
    <location>
        <begin position="68"/>
        <end position="117"/>
    </location>
</feature>
<feature type="chain" id="PRO_5044774517" description="DUF7027 domain-containing protein" evidence="8">
    <location>
        <begin position="18"/>
        <end position="226"/>
    </location>
</feature>
<keyword evidence="6 7" id="KW-0472">Membrane</keyword>
<evidence type="ECO:0000256" key="2">
    <source>
        <dbReference type="ARBA" id="ARBA00010076"/>
    </source>
</evidence>
<dbReference type="Pfam" id="PF03821">
    <property type="entry name" value="Mtp"/>
    <property type="match status" value="1"/>
</dbReference>
<keyword evidence="5 7" id="KW-1133">Transmembrane helix</keyword>
<comment type="caution">
    <text evidence="10">The sequence shown here is derived from an EMBL/GenBank/DDBJ whole genome shotgun (WGS) entry which is preliminary data.</text>
</comment>
<evidence type="ECO:0000313" key="11">
    <source>
        <dbReference type="Proteomes" id="UP001519460"/>
    </source>
</evidence>
<evidence type="ECO:0000313" key="10">
    <source>
        <dbReference type="EMBL" id="KAK7504032.1"/>
    </source>
</evidence>
<proteinExistence type="inferred from homology"/>
<keyword evidence="3" id="KW-0813">Transport</keyword>
<dbReference type="InterPro" id="IPR054291">
    <property type="entry name" value="DUF7027"/>
</dbReference>
<comment type="similarity">
    <text evidence="2">Belongs to the LAPTM4/LAPTM5 transporter family.</text>
</comment>
<dbReference type="EMBL" id="JACVVK020000017">
    <property type="protein sequence ID" value="KAK7504032.1"/>
    <property type="molecule type" value="Genomic_DNA"/>
</dbReference>
<protein>
    <recommendedName>
        <fullName evidence="9">DUF7027 domain-containing protein</fullName>
    </recommendedName>
</protein>
<dbReference type="Proteomes" id="UP001519460">
    <property type="component" value="Unassembled WGS sequence"/>
</dbReference>
<dbReference type="InterPro" id="IPR004687">
    <property type="entry name" value="LAPTM4/5"/>
</dbReference>
<keyword evidence="4 7" id="KW-0812">Transmembrane</keyword>
<evidence type="ECO:0000256" key="7">
    <source>
        <dbReference type="SAM" id="Phobius"/>
    </source>
</evidence>
<dbReference type="PANTHER" id="PTHR12479">
    <property type="entry name" value="LYSOSOMAL-ASSOCIATED TRANSMEMBRANE PROTEIN"/>
    <property type="match status" value="1"/>
</dbReference>
<evidence type="ECO:0000256" key="1">
    <source>
        <dbReference type="ARBA" id="ARBA00004127"/>
    </source>
</evidence>
<feature type="transmembrane region" description="Helical" evidence="7">
    <location>
        <begin position="150"/>
        <end position="177"/>
    </location>
</feature>
<reference evidence="10 11" key="1">
    <citation type="journal article" date="2023" name="Sci. Data">
        <title>Genome assembly of the Korean intertidal mud-creeper Batillaria attramentaria.</title>
        <authorList>
            <person name="Patra A.K."/>
            <person name="Ho P.T."/>
            <person name="Jun S."/>
            <person name="Lee S.J."/>
            <person name="Kim Y."/>
            <person name="Won Y.J."/>
        </authorList>
    </citation>
    <scope>NUCLEOTIDE SEQUENCE [LARGE SCALE GENOMIC DNA]</scope>
    <source>
        <strain evidence="10">Wonlab-2016</strain>
    </source>
</reference>
<dbReference type="Pfam" id="PF22954">
    <property type="entry name" value="DUF7027"/>
    <property type="match status" value="1"/>
</dbReference>
<comment type="subcellular location">
    <subcellularLocation>
        <location evidence="1">Endomembrane system</location>
        <topology evidence="1">Multi-pass membrane protein</topology>
    </subcellularLocation>
</comment>
<evidence type="ECO:0000256" key="3">
    <source>
        <dbReference type="ARBA" id="ARBA00022448"/>
    </source>
</evidence>
<evidence type="ECO:0000256" key="6">
    <source>
        <dbReference type="ARBA" id="ARBA00023136"/>
    </source>
</evidence>
<feature type="signal peptide" evidence="8">
    <location>
        <begin position="1"/>
        <end position="17"/>
    </location>
</feature>